<evidence type="ECO:0000313" key="2">
    <source>
        <dbReference type="Proteomes" id="UP000789396"/>
    </source>
</evidence>
<accession>A0A9N9GK42</accession>
<dbReference type="AlphaFoldDB" id="A0A9N9GK42"/>
<protein>
    <submittedName>
        <fullName evidence="1">15849_t:CDS:1</fullName>
    </submittedName>
</protein>
<comment type="caution">
    <text evidence="1">The sequence shown here is derived from an EMBL/GenBank/DDBJ whole genome shotgun (WGS) entry which is preliminary data.</text>
</comment>
<reference evidence="1" key="1">
    <citation type="submission" date="2021-06" db="EMBL/GenBank/DDBJ databases">
        <authorList>
            <person name="Kallberg Y."/>
            <person name="Tangrot J."/>
            <person name="Rosling A."/>
        </authorList>
    </citation>
    <scope>NUCLEOTIDE SEQUENCE</scope>
    <source>
        <strain evidence="1">IN212</strain>
    </source>
</reference>
<feature type="non-terminal residue" evidence="1">
    <location>
        <position position="44"/>
    </location>
</feature>
<sequence length="44" mass="5061">MQAPKNGSKDLSEINALRELNSKLVVTITELRKENVKIPKLRRE</sequence>
<organism evidence="1 2">
    <name type="scientific">Racocetra fulgida</name>
    <dbReference type="NCBI Taxonomy" id="60492"/>
    <lineage>
        <taxon>Eukaryota</taxon>
        <taxon>Fungi</taxon>
        <taxon>Fungi incertae sedis</taxon>
        <taxon>Mucoromycota</taxon>
        <taxon>Glomeromycotina</taxon>
        <taxon>Glomeromycetes</taxon>
        <taxon>Diversisporales</taxon>
        <taxon>Gigasporaceae</taxon>
        <taxon>Racocetra</taxon>
    </lineage>
</organism>
<proteinExistence type="predicted"/>
<dbReference type="Proteomes" id="UP000789396">
    <property type="component" value="Unassembled WGS sequence"/>
</dbReference>
<keyword evidence="2" id="KW-1185">Reference proteome</keyword>
<gene>
    <name evidence="1" type="ORF">RFULGI_LOCUS7184</name>
</gene>
<dbReference type="OrthoDB" id="2420808at2759"/>
<name>A0A9N9GK42_9GLOM</name>
<dbReference type="EMBL" id="CAJVPZ010010107">
    <property type="protein sequence ID" value="CAG8616332.1"/>
    <property type="molecule type" value="Genomic_DNA"/>
</dbReference>
<evidence type="ECO:0000313" key="1">
    <source>
        <dbReference type="EMBL" id="CAG8616332.1"/>
    </source>
</evidence>